<dbReference type="Gene3D" id="1.10.10.10">
    <property type="entry name" value="Winged helix-like DNA-binding domain superfamily/Winged helix DNA-binding domain"/>
    <property type="match status" value="1"/>
</dbReference>
<evidence type="ECO:0000256" key="5">
    <source>
        <dbReference type="ARBA" id="ARBA00023163"/>
    </source>
</evidence>
<evidence type="ECO:0000313" key="7">
    <source>
        <dbReference type="EMBL" id="ABC22725.1"/>
    </source>
</evidence>
<evidence type="ECO:0000313" key="8">
    <source>
        <dbReference type="Proteomes" id="UP000001929"/>
    </source>
</evidence>
<keyword evidence="2" id="KW-0663">Pyridoxal phosphate</keyword>
<dbReference type="CDD" id="cd07377">
    <property type="entry name" value="WHTH_GntR"/>
    <property type="match status" value="1"/>
</dbReference>
<dbReference type="InterPro" id="IPR004839">
    <property type="entry name" value="Aminotransferase_I/II_large"/>
</dbReference>
<dbReference type="PANTHER" id="PTHR46577">
    <property type="entry name" value="HTH-TYPE TRANSCRIPTIONAL REGULATORY PROTEIN GABR"/>
    <property type="match status" value="1"/>
</dbReference>
<dbReference type="InterPro" id="IPR015421">
    <property type="entry name" value="PyrdxlP-dep_Trfase_major"/>
</dbReference>
<dbReference type="SUPFAM" id="SSF46785">
    <property type="entry name" value="Winged helix' DNA-binding domain"/>
    <property type="match status" value="1"/>
</dbReference>
<accession>Q2RT20</accession>
<dbReference type="SMART" id="SM00345">
    <property type="entry name" value="HTH_GNTR"/>
    <property type="match status" value="1"/>
</dbReference>
<proteinExistence type="inferred from homology"/>
<dbReference type="InterPro" id="IPR036388">
    <property type="entry name" value="WH-like_DNA-bd_sf"/>
</dbReference>
<feature type="domain" description="HTH gntR-type" evidence="6">
    <location>
        <begin position="10"/>
        <end position="78"/>
    </location>
</feature>
<dbReference type="InterPro" id="IPR015424">
    <property type="entry name" value="PyrdxlP-dep_Trfase"/>
</dbReference>
<dbReference type="PROSITE" id="PS50949">
    <property type="entry name" value="HTH_GNTR"/>
    <property type="match status" value="1"/>
</dbReference>
<keyword evidence="4" id="KW-0238">DNA-binding</keyword>
<dbReference type="GO" id="GO:0030170">
    <property type="term" value="F:pyridoxal phosphate binding"/>
    <property type="evidence" value="ECO:0007669"/>
    <property type="project" value="InterPro"/>
</dbReference>
<keyword evidence="3" id="KW-0805">Transcription regulation</keyword>
<keyword evidence="5" id="KW-0804">Transcription</keyword>
<dbReference type="AlphaFoldDB" id="Q2RT20"/>
<evidence type="ECO:0000256" key="1">
    <source>
        <dbReference type="ARBA" id="ARBA00005384"/>
    </source>
</evidence>
<evidence type="ECO:0000256" key="2">
    <source>
        <dbReference type="ARBA" id="ARBA00022898"/>
    </source>
</evidence>
<dbReference type="InterPro" id="IPR051446">
    <property type="entry name" value="HTH_trans_reg/aminotransferase"/>
</dbReference>
<dbReference type="PhylomeDB" id="Q2RT20"/>
<dbReference type="CDD" id="cd00609">
    <property type="entry name" value="AAT_like"/>
    <property type="match status" value="1"/>
</dbReference>
<dbReference type="eggNOG" id="COG1167">
    <property type="taxonomic scope" value="Bacteria"/>
</dbReference>
<dbReference type="PRINTS" id="PR00035">
    <property type="entry name" value="HTHGNTR"/>
</dbReference>
<dbReference type="PATRIC" id="fig|269796.9.peg.2008"/>
<dbReference type="Proteomes" id="UP000001929">
    <property type="component" value="Chromosome"/>
</dbReference>
<dbReference type="GO" id="GO:0003677">
    <property type="term" value="F:DNA binding"/>
    <property type="evidence" value="ECO:0007669"/>
    <property type="project" value="UniProtKB-KW"/>
</dbReference>
<dbReference type="GO" id="GO:0003700">
    <property type="term" value="F:DNA-binding transcription factor activity"/>
    <property type="evidence" value="ECO:0007669"/>
    <property type="project" value="InterPro"/>
</dbReference>
<keyword evidence="8" id="KW-1185">Reference proteome</keyword>
<dbReference type="STRING" id="269796.Rru_A1925"/>
<dbReference type="KEGG" id="rru:Rru_A1925"/>
<sequence>MTLDLLPEGMPLQAALIALLRRRIFSGALGAGARLPSTRALAAELGVSRNTVLAAYDSLRAEGYLIARPGSGHRVAGDLPEPADLGAGLGGAPAGVGTAVALSQWGRRVTPEDPQPAVAASPRYDFLYGTSNTTLFPHKDWRRAILGVLDLRRREPGQLFYQDAMGSPALRRAVADWLRLHRGIDTGTRGVVITNGSQQGIDLATRLLVDPGAVVAVEEPGYQGFREILSALGARLLPIPVDDQGLRVDHLEAVSRDAAVAGVCVTPSHQFPTGAVLSPARRMALLAWAKAEGAWVIEDDYDSEFRYGARPLAALAAGDDDGRVIHLASFSKALFPALRLGMASVPAGLLGPFGAARRLSDRHGPALEQDALARWMEDGTFARHLRRVRTRQAERRAVLVDALTRHFVGMVRIGGASAGLHLVAWFPGLDAAAMAAWADRAAVLGIGVHPITRHYQGPAAAAFVLGYAGISVDDIPAGIGLLKACAPL</sequence>
<comment type="similarity">
    <text evidence="1">In the C-terminal section; belongs to the class-I pyridoxal-phosphate-dependent aminotransferase family.</text>
</comment>
<dbReference type="InterPro" id="IPR000524">
    <property type="entry name" value="Tscrpt_reg_HTH_GntR"/>
</dbReference>
<dbReference type="EMBL" id="CP000230">
    <property type="protein sequence ID" value="ABC22725.1"/>
    <property type="molecule type" value="Genomic_DNA"/>
</dbReference>
<dbReference type="RefSeq" id="WP_011389678.1">
    <property type="nucleotide sequence ID" value="NC_007643.1"/>
</dbReference>
<dbReference type="HOGENOM" id="CLU_017584_0_1_5"/>
<evidence type="ECO:0000256" key="3">
    <source>
        <dbReference type="ARBA" id="ARBA00023015"/>
    </source>
</evidence>
<dbReference type="Gene3D" id="3.40.640.10">
    <property type="entry name" value="Type I PLP-dependent aspartate aminotransferase-like (Major domain)"/>
    <property type="match status" value="1"/>
</dbReference>
<protein>
    <submittedName>
        <fullName evidence="7">Transcriptional regulator, GntR family</fullName>
    </submittedName>
</protein>
<dbReference type="Pfam" id="PF00392">
    <property type="entry name" value="GntR"/>
    <property type="match status" value="1"/>
</dbReference>
<dbReference type="Pfam" id="PF00155">
    <property type="entry name" value="Aminotran_1_2"/>
    <property type="match status" value="1"/>
</dbReference>
<name>Q2RT20_RHORT</name>
<dbReference type="EnsemblBacteria" id="ABC22725">
    <property type="protein sequence ID" value="ABC22725"/>
    <property type="gene ID" value="Rru_A1925"/>
</dbReference>
<gene>
    <name evidence="7" type="ordered locus">Rru_A1925</name>
</gene>
<organism evidence="7 8">
    <name type="scientific">Rhodospirillum rubrum (strain ATCC 11170 / ATH 1.1.1 / DSM 467 / LMG 4362 / NCIMB 8255 / S1)</name>
    <dbReference type="NCBI Taxonomy" id="269796"/>
    <lineage>
        <taxon>Bacteria</taxon>
        <taxon>Pseudomonadati</taxon>
        <taxon>Pseudomonadota</taxon>
        <taxon>Alphaproteobacteria</taxon>
        <taxon>Rhodospirillales</taxon>
        <taxon>Rhodospirillaceae</taxon>
        <taxon>Rhodospirillum</taxon>
    </lineage>
</organism>
<dbReference type="InterPro" id="IPR036390">
    <property type="entry name" value="WH_DNA-bd_sf"/>
</dbReference>
<reference evidence="7 8" key="1">
    <citation type="journal article" date="2011" name="Stand. Genomic Sci.">
        <title>Complete genome sequence of Rhodospirillum rubrum type strain (S1).</title>
        <authorList>
            <person name="Munk A.C."/>
            <person name="Copeland A."/>
            <person name="Lucas S."/>
            <person name="Lapidus A."/>
            <person name="Del Rio T.G."/>
            <person name="Barry K."/>
            <person name="Detter J.C."/>
            <person name="Hammon N."/>
            <person name="Israni S."/>
            <person name="Pitluck S."/>
            <person name="Brettin T."/>
            <person name="Bruce D."/>
            <person name="Han C."/>
            <person name="Tapia R."/>
            <person name="Gilna P."/>
            <person name="Schmutz J."/>
            <person name="Larimer F."/>
            <person name="Land M."/>
            <person name="Kyrpides N.C."/>
            <person name="Mavromatis K."/>
            <person name="Richardson P."/>
            <person name="Rohde M."/>
            <person name="Goker M."/>
            <person name="Klenk H.P."/>
            <person name="Zhang Y."/>
            <person name="Roberts G.P."/>
            <person name="Reslewic S."/>
            <person name="Schwartz D.C."/>
        </authorList>
    </citation>
    <scope>NUCLEOTIDE SEQUENCE [LARGE SCALE GENOMIC DNA]</scope>
    <source>
        <strain evidence="8">ATCC 11170 / ATH 1.1.1 / DSM 467 / LMG 4362 / NCIMB 8255 / S1</strain>
    </source>
</reference>
<evidence type="ECO:0000259" key="6">
    <source>
        <dbReference type="PROSITE" id="PS50949"/>
    </source>
</evidence>
<dbReference type="PANTHER" id="PTHR46577:SF1">
    <property type="entry name" value="HTH-TYPE TRANSCRIPTIONAL REGULATORY PROTEIN GABR"/>
    <property type="match status" value="1"/>
</dbReference>
<evidence type="ECO:0000256" key="4">
    <source>
        <dbReference type="ARBA" id="ARBA00023125"/>
    </source>
</evidence>
<dbReference type="SUPFAM" id="SSF53383">
    <property type="entry name" value="PLP-dependent transferases"/>
    <property type="match status" value="1"/>
</dbReference>